<dbReference type="EMBL" id="KZ825558">
    <property type="protein sequence ID" value="PYI27947.1"/>
    <property type="molecule type" value="Genomic_DNA"/>
</dbReference>
<dbReference type="Gene3D" id="3.30.710.10">
    <property type="entry name" value="Potassium Channel Kv1.1, Chain A"/>
    <property type="match status" value="1"/>
</dbReference>
<keyword evidence="3" id="KW-1185">Reference proteome</keyword>
<dbReference type="Proteomes" id="UP000248817">
    <property type="component" value="Unassembled WGS sequence"/>
</dbReference>
<gene>
    <name evidence="2" type="ORF">BP00DRAFT_308752</name>
</gene>
<proteinExistence type="predicted"/>
<dbReference type="PROSITE" id="PS50097">
    <property type="entry name" value="BTB"/>
    <property type="match status" value="1"/>
</dbReference>
<evidence type="ECO:0000313" key="2">
    <source>
        <dbReference type="EMBL" id="PYI27947.1"/>
    </source>
</evidence>
<dbReference type="CDD" id="cd18186">
    <property type="entry name" value="BTB_POZ_ZBTB_KLHL-like"/>
    <property type="match status" value="1"/>
</dbReference>
<accession>A0A2V5IVA4</accession>
<sequence>GEYTDFALECDGVKIPVHKVIVCSQIQAFAAACTGGFKEGCSGIYRIEKFPLSSVRHLVQFLYTGDYDLTNDAGNPVLPSSLSPSAATTAAVTTAAVASDLSKNLVAHIHMAEMADYYHVLGLKELVHKKVDETLRLPWSPEGFADAVNMAFKIADDGVLREKLAATVADHLDDFIGTDNRI</sequence>
<feature type="non-terminal residue" evidence="2">
    <location>
        <position position="182"/>
    </location>
</feature>
<dbReference type="InterPro" id="IPR011333">
    <property type="entry name" value="SKP1/BTB/POZ_sf"/>
</dbReference>
<dbReference type="SUPFAM" id="SSF54695">
    <property type="entry name" value="POZ domain"/>
    <property type="match status" value="1"/>
</dbReference>
<dbReference type="PANTHER" id="PTHR47843">
    <property type="entry name" value="BTB DOMAIN-CONTAINING PROTEIN-RELATED"/>
    <property type="match status" value="1"/>
</dbReference>
<reference evidence="2 3" key="1">
    <citation type="submission" date="2018-02" db="EMBL/GenBank/DDBJ databases">
        <title>The genomes of Aspergillus section Nigri reveals drivers in fungal speciation.</title>
        <authorList>
            <consortium name="DOE Joint Genome Institute"/>
            <person name="Vesth T.C."/>
            <person name="Nybo J."/>
            <person name="Theobald S."/>
            <person name="Brandl J."/>
            <person name="Frisvad J.C."/>
            <person name="Nielsen K.F."/>
            <person name="Lyhne E.K."/>
            <person name="Kogle M.E."/>
            <person name="Kuo A."/>
            <person name="Riley R."/>
            <person name="Clum A."/>
            <person name="Nolan M."/>
            <person name="Lipzen A."/>
            <person name="Salamov A."/>
            <person name="Henrissat B."/>
            <person name="Wiebenga A."/>
            <person name="De vries R.P."/>
            <person name="Grigoriev I.V."/>
            <person name="Mortensen U.H."/>
            <person name="Andersen M.R."/>
            <person name="Baker S.E."/>
        </authorList>
    </citation>
    <scope>NUCLEOTIDE SEQUENCE [LARGE SCALE GENOMIC DNA]</scope>
    <source>
        <strain evidence="2 3">CBS 114.80</strain>
    </source>
</reference>
<dbReference type="InterPro" id="IPR000210">
    <property type="entry name" value="BTB/POZ_dom"/>
</dbReference>
<dbReference type="AlphaFoldDB" id="A0A2V5IVA4"/>
<dbReference type="PANTHER" id="PTHR47843:SF5">
    <property type="entry name" value="BTB_POZ DOMAIN PROTEIN"/>
    <property type="match status" value="1"/>
</dbReference>
<protein>
    <recommendedName>
        <fullName evidence="1">BTB domain-containing protein</fullName>
    </recommendedName>
</protein>
<dbReference type="Pfam" id="PF00651">
    <property type="entry name" value="BTB"/>
    <property type="match status" value="1"/>
</dbReference>
<evidence type="ECO:0000313" key="3">
    <source>
        <dbReference type="Proteomes" id="UP000248817"/>
    </source>
</evidence>
<evidence type="ECO:0000259" key="1">
    <source>
        <dbReference type="PROSITE" id="PS50097"/>
    </source>
</evidence>
<feature type="non-terminal residue" evidence="2">
    <location>
        <position position="1"/>
    </location>
</feature>
<feature type="domain" description="BTB" evidence="1">
    <location>
        <begin position="4"/>
        <end position="71"/>
    </location>
</feature>
<organism evidence="2 3">
    <name type="scientific">Aspergillus indologenus CBS 114.80</name>
    <dbReference type="NCBI Taxonomy" id="1450541"/>
    <lineage>
        <taxon>Eukaryota</taxon>
        <taxon>Fungi</taxon>
        <taxon>Dikarya</taxon>
        <taxon>Ascomycota</taxon>
        <taxon>Pezizomycotina</taxon>
        <taxon>Eurotiomycetes</taxon>
        <taxon>Eurotiomycetidae</taxon>
        <taxon>Eurotiales</taxon>
        <taxon>Aspergillaceae</taxon>
        <taxon>Aspergillus</taxon>
        <taxon>Aspergillus subgen. Circumdati</taxon>
    </lineage>
</organism>
<name>A0A2V5IVA4_9EURO</name>
<dbReference type="SMART" id="SM00225">
    <property type="entry name" value="BTB"/>
    <property type="match status" value="1"/>
</dbReference>